<organism evidence="1 2">
    <name type="scientific">Cuscuta epithymum</name>
    <dbReference type="NCBI Taxonomy" id="186058"/>
    <lineage>
        <taxon>Eukaryota</taxon>
        <taxon>Viridiplantae</taxon>
        <taxon>Streptophyta</taxon>
        <taxon>Embryophyta</taxon>
        <taxon>Tracheophyta</taxon>
        <taxon>Spermatophyta</taxon>
        <taxon>Magnoliopsida</taxon>
        <taxon>eudicotyledons</taxon>
        <taxon>Gunneridae</taxon>
        <taxon>Pentapetalae</taxon>
        <taxon>asterids</taxon>
        <taxon>lamiids</taxon>
        <taxon>Solanales</taxon>
        <taxon>Convolvulaceae</taxon>
        <taxon>Cuscuteae</taxon>
        <taxon>Cuscuta</taxon>
        <taxon>Cuscuta subgen. Cuscuta</taxon>
    </lineage>
</organism>
<protein>
    <submittedName>
        <fullName evidence="1">Uncharacterized protein</fullName>
    </submittedName>
</protein>
<evidence type="ECO:0000313" key="2">
    <source>
        <dbReference type="Proteomes" id="UP001152523"/>
    </source>
</evidence>
<proteinExistence type="predicted"/>
<dbReference type="AlphaFoldDB" id="A0AAV0D7D3"/>
<comment type="caution">
    <text evidence="1">The sequence shown here is derived from an EMBL/GenBank/DDBJ whole genome shotgun (WGS) entry which is preliminary data.</text>
</comment>
<reference evidence="1" key="1">
    <citation type="submission" date="2022-07" db="EMBL/GenBank/DDBJ databases">
        <authorList>
            <person name="Macas J."/>
            <person name="Novak P."/>
            <person name="Neumann P."/>
        </authorList>
    </citation>
    <scope>NUCLEOTIDE SEQUENCE</scope>
</reference>
<dbReference type="Proteomes" id="UP001152523">
    <property type="component" value="Unassembled WGS sequence"/>
</dbReference>
<evidence type="ECO:0000313" key="1">
    <source>
        <dbReference type="EMBL" id="CAH9093793.1"/>
    </source>
</evidence>
<accession>A0AAV0D7D3</accession>
<dbReference type="EMBL" id="CAMAPF010000078">
    <property type="protein sequence ID" value="CAH9093793.1"/>
    <property type="molecule type" value="Genomic_DNA"/>
</dbReference>
<name>A0AAV0D7D3_9ASTE</name>
<keyword evidence="2" id="KW-1185">Reference proteome</keyword>
<gene>
    <name evidence="1" type="ORF">CEPIT_LOCUS12670</name>
</gene>
<sequence>MKNSCTARTTSFPTIFQHFLKNLPSKPSGPRAPFWFRPQTTSLTSLMLGSCINIWLSASLTNFGMYCRMDSESTLLSTEYRLEKKSIAVFQFLSTSPENHF</sequence>